<proteinExistence type="predicted"/>
<reference evidence="1" key="1">
    <citation type="journal article" date="2015" name="Genome Biol. Evol.">
        <title>Organellar Genomes of White Spruce (Picea glauca): Assembly and Annotation.</title>
        <authorList>
            <person name="Jackman S.D."/>
            <person name="Warren R.L."/>
            <person name="Gibb E.A."/>
            <person name="Vandervalk B.P."/>
            <person name="Mohamadi H."/>
            <person name="Chu J."/>
            <person name="Raymond A."/>
            <person name="Pleasance S."/>
            <person name="Coope R."/>
            <person name="Wildung M.R."/>
            <person name="Ritland C.E."/>
            <person name="Bousquet J."/>
            <person name="Jones S.J."/>
            <person name="Bohlmann J."/>
            <person name="Birol I."/>
        </authorList>
    </citation>
    <scope>NUCLEOTIDE SEQUENCE [LARGE SCALE GENOMIC DNA]</scope>
    <source>
        <tissue evidence="1">Flushing bud</tissue>
    </source>
</reference>
<gene>
    <name evidence="1" type="ORF">ABT39_MTgene2348</name>
</gene>
<accession>A0A101LUW1</accession>
<keyword evidence="1" id="KW-0496">Mitochondrion</keyword>
<evidence type="ECO:0000313" key="1">
    <source>
        <dbReference type="EMBL" id="KUM45782.1"/>
    </source>
</evidence>
<comment type="caution">
    <text evidence="1">The sequence shown here is derived from an EMBL/GenBank/DDBJ whole genome shotgun (WGS) entry which is preliminary data.</text>
</comment>
<dbReference type="EMBL" id="LKAM01000016">
    <property type="protein sequence ID" value="KUM45782.1"/>
    <property type="molecule type" value="Genomic_DNA"/>
</dbReference>
<dbReference type="AlphaFoldDB" id="A0A101LUW1"/>
<protein>
    <submittedName>
        <fullName evidence="1">Uncharacterized protein</fullName>
    </submittedName>
</protein>
<sequence>MEHPHGVTFVVSPCQLNPIIVHWILPIPVPHTVAVSSLLLSKRIPNSMAGLTKLWDNKALTRTEHVNEKKAVHFYSLLPLAR</sequence>
<geneLocation type="mitochondrion" evidence="1"/>
<name>A0A101LUW1_PICGL</name>
<organism evidence="1">
    <name type="scientific">Picea glauca</name>
    <name type="common">White spruce</name>
    <name type="synonym">Pinus glauca</name>
    <dbReference type="NCBI Taxonomy" id="3330"/>
    <lineage>
        <taxon>Eukaryota</taxon>
        <taxon>Viridiplantae</taxon>
        <taxon>Streptophyta</taxon>
        <taxon>Embryophyta</taxon>
        <taxon>Tracheophyta</taxon>
        <taxon>Spermatophyta</taxon>
        <taxon>Pinopsida</taxon>
        <taxon>Pinidae</taxon>
        <taxon>Conifers I</taxon>
        <taxon>Pinales</taxon>
        <taxon>Pinaceae</taxon>
        <taxon>Picea</taxon>
    </lineage>
</organism>